<dbReference type="GO" id="GO:0046041">
    <property type="term" value="P:ITP metabolic process"/>
    <property type="evidence" value="ECO:0007669"/>
    <property type="project" value="UniProtKB-UniRule"/>
</dbReference>
<dbReference type="GO" id="GO:0005525">
    <property type="term" value="F:GTP binding"/>
    <property type="evidence" value="ECO:0007669"/>
    <property type="project" value="UniProtKB-KW"/>
</dbReference>
<gene>
    <name evidence="9" type="ORF">ACAT0790_LOCUS56059</name>
</gene>
<dbReference type="InterPro" id="IPR027417">
    <property type="entry name" value="P-loop_NTPase"/>
</dbReference>
<evidence type="ECO:0000256" key="7">
    <source>
        <dbReference type="HAMAP-Rule" id="MF_03169"/>
    </source>
</evidence>
<dbReference type="GO" id="GO:0005524">
    <property type="term" value="F:ATP binding"/>
    <property type="evidence" value="ECO:0007669"/>
    <property type="project" value="InterPro"/>
</dbReference>
<feature type="region of interest" description="NMPbind" evidence="7">
    <location>
        <begin position="48"/>
        <end position="77"/>
    </location>
</feature>
<feature type="domain" description="Adenylate kinase active site lid" evidence="8">
    <location>
        <begin position="139"/>
        <end position="174"/>
    </location>
</feature>
<dbReference type="GO" id="GO:0046033">
    <property type="term" value="P:AMP metabolic process"/>
    <property type="evidence" value="ECO:0007669"/>
    <property type="project" value="UniProtKB-UniRule"/>
</dbReference>
<dbReference type="Pfam" id="PF00406">
    <property type="entry name" value="ADK"/>
    <property type="match status" value="1"/>
</dbReference>
<feature type="binding site" evidence="7">
    <location>
        <begin position="28"/>
        <end position="33"/>
    </location>
    <ligand>
        <name>GTP</name>
        <dbReference type="ChEBI" id="CHEBI:37565"/>
    </ligand>
</feature>
<keyword evidence="3 7" id="KW-0547">Nucleotide-binding</keyword>
<comment type="function">
    <text evidence="7">Involved in maintaining the homeostasis of cellular nucleotides by catalyzing the interconversion of nucleoside phosphates. Has GTP:AMP phosphotransferase and ITP:AMP phosphotransferase activities.</text>
</comment>
<dbReference type="AlphaFoldDB" id="A0A7S1S041"/>
<accession>A0A7S1S041</accession>
<comment type="catalytic activity">
    <reaction evidence="7">
        <text>a ribonucleoside 5'-triphosphate + AMP = a ribonucleoside 5'-diphosphate + ADP</text>
        <dbReference type="Rhea" id="RHEA:13749"/>
        <dbReference type="ChEBI" id="CHEBI:57930"/>
        <dbReference type="ChEBI" id="CHEBI:61557"/>
        <dbReference type="ChEBI" id="CHEBI:456215"/>
        <dbReference type="ChEBI" id="CHEBI:456216"/>
        <dbReference type="EC" id="2.7.4.10"/>
    </reaction>
</comment>
<feature type="binding site" evidence="7">
    <location>
        <position position="139"/>
    </location>
    <ligand>
        <name>GTP</name>
        <dbReference type="ChEBI" id="CHEBI:37565"/>
    </ligand>
</feature>
<feature type="binding site" evidence="7">
    <location>
        <position position="109"/>
    </location>
    <ligand>
        <name>AMP</name>
        <dbReference type="ChEBI" id="CHEBI:456215"/>
    </ligand>
</feature>
<keyword evidence="2 7" id="KW-0808">Transferase</keyword>
<dbReference type="SUPFAM" id="SSF52540">
    <property type="entry name" value="P-loop containing nucleoside triphosphate hydrolases"/>
    <property type="match status" value="1"/>
</dbReference>
<comment type="domain">
    <text evidence="7">Consists of three domains, a large central CORE domain and two small peripheral domains, NMPbind and LID, which undergo movements during catalysis. The LID domain closes over the site of phosphoryl transfer upon GTP binding. Assembling and dissambling the active center during each catalytic cycle provides an effective means to prevent GTP hydrolysis.</text>
</comment>
<dbReference type="FunFam" id="3.40.50.300:FF:000106">
    <property type="entry name" value="Adenylate kinase mitochondrial"/>
    <property type="match status" value="1"/>
</dbReference>
<comment type="caution">
    <text evidence="7">Lacks conserved residue(s) required for the propagation of feature annotation.</text>
</comment>
<dbReference type="GO" id="GO:0005759">
    <property type="term" value="C:mitochondrial matrix"/>
    <property type="evidence" value="ECO:0007669"/>
    <property type="project" value="UniProtKB-SubCell"/>
</dbReference>
<evidence type="ECO:0000313" key="9">
    <source>
        <dbReference type="EMBL" id="CAD9179287.1"/>
    </source>
</evidence>
<dbReference type="InterPro" id="IPR007862">
    <property type="entry name" value="Adenylate_kinase_lid-dom"/>
</dbReference>
<dbReference type="PANTHER" id="PTHR23359">
    <property type="entry name" value="NUCLEOTIDE KINASE"/>
    <property type="match status" value="1"/>
</dbReference>
<dbReference type="GO" id="GO:0046899">
    <property type="term" value="F:nucleoside triphosphate adenylate kinase activity"/>
    <property type="evidence" value="ECO:0007669"/>
    <property type="project" value="UniProtKB-UniRule"/>
</dbReference>
<protein>
    <recommendedName>
        <fullName evidence="7">GTP:AMP phosphotransferase, mitochondrial</fullName>
        <ecNumber evidence="7">2.7.4.10</ecNumber>
    </recommendedName>
    <alternativeName>
        <fullName evidence="7">Adenylate kinase 3</fullName>
        <shortName evidence="7">AK 3</shortName>
    </alternativeName>
</protein>
<reference evidence="9" key="1">
    <citation type="submission" date="2021-01" db="EMBL/GenBank/DDBJ databases">
        <authorList>
            <person name="Corre E."/>
            <person name="Pelletier E."/>
            <person name="Niang G."/>
            <person name="Scheremetjew M."/>
            <person name="Finn R."/>
            <person name="Kale V."/>
            <person name="Holt S."/>
            <person name="Cochrane G."/>
            <person name="Meng A."/>
            <person name="Brown T."/>
            <person name="Cohen L."/>
        </authorList>
    </citation>
    <scope>NUCLEOTIDE SEQUENCE</scope>
    <source>
        <strain evidence="9">OF101</strain>
    </source>
</reference>
<dbReference type="InterPro" id="IPR006259">
    <property type="entry name" value="Adenyl_kin_sub"/>
</dbReference>
<dbReference type="HAMAP" id="MF_03169">
    <property type="entry name" value="Adenylate_kinase_AK3"/>
    <property type="match status" value="1"/>
</dbReference>
<feature type="region of interest" description="LID" evidence="7">
    <location>
        <begin position="138"/>
        <end position="175"/>
    </location>
</feature>
<keyword evidence="6 7" id="KW-0342">GTP-binding</keyword>
<organism evidence="9">
    <name type="scientific">Alexandrium catenella</name>
    <name type="common">Red tide dinoflagellate</name>
    <name type="synonym">Gonyaulax catenella</name>
    <dbReference type="NCBI Taxonomy" id="2925"/>
    <lineage>
        <taxon>Eukaryota</taxon>
        <taxon>Sar</taxon>
        <taxon>Alveolata</taxon>
        <taxon>Dinophyceae</taxon>
        <taxon>Gonyaulacales</taxon>
        <taxon>Pyrocystaceae</taxon>
        <taxon>Alexandrium</taxon>
    </lineage>
</organism>
<feature type="binding site" evidence="7">
    <location>
        <position position="54"/>
    </location>
    <ligand>
        <name>AMP</name>
        <dbReference type="ChEBI" id="CHEBI:456215"/>
    </ligand>
</feature>
<evidence type="ECO:0000256" key="2">
    <source>
        <dbReference type="ARBA" id="ARBA00022679"/>
    </source>
</evidence>
<feature type="binding site" evidence="7">
    <location>
        <position position="183"/>
    </location>
    <ligand>
        <name>AMP</name>
        <dbReference type="ChEBI" id="CHEBI:456215"/>
    </ligand>
</feature>
<evidence type="ECO:0000256" key="1">
    <source>
        <dbReference type="ARBA" id="ARBA00004305"/>
    </source>
</evidence>
<evidence type="ECO:0000256" key="4">
    <source>
        <dbReference type="ARBA" id="ARBA00022777"/>
    </source>
</evidence>
<dbReference type="GO" id="GO:0004017">
    <property type="term" value="F:AMP kinase activity"/>
    <property type="evidence" value="ECO:0007669"/>
    <property type="project" value="InterPro"/>
</dbReference>
<dbReference type="Gene3D" id="3.40.50.300">
    <property type="entry name" value="P-loop containing nucleotide triphosphate hydrolases"/>
    <property type="match status" value="1"/>
</dbReference>
<dbReference type="EMBL" id="HBGE01094197">
    <property type="protein sequence ID" value="CAD9179287.1"/>
    <property type="molecule type" value="Transcribed_RNA"/>
</dbReference>
<keyword evidence="5 7" id="KW-0496">Mitochondrion</keyword>
<evidence type="ECO:0000259" key="8">
    <source>
        <dbReference type="Pfam" id="PF05191"/>
    </source>
</evidence>
<dbReference type="InterPro" id="IPR033690">
    <property type="entry name" value="Adenylat_kinase_CS"/>
</dbReference>
<feature type="binding site" evidence="7">
    <location>
        <position position="49"/>
    </location>
    <ligand>
        <name>AMP</name>
        <dbReference type="ChEBI" id="CHEBI:456215"/>
    </ligand>
</feature>
<dbReference type="NCBIfam" id="TIGR01351">
    <property type="entry name" value="adk"/>
    <property type="match status" value="1"/>
</dbReference>
<dbReference type="EC" id="2.7.4.10" evidence="7"/>
<dbReference type="Pfam" id="PF05191">
    <property type="entry name" value="ADK_lid"/>
    <property type="match status" value="1"/>
</dbReference>
<evidence type="ECO:0000256" key="5">
    <source>
        <dbReference type="ARBA" id="ARBA00023128"/>
    </source>
</evidence>
<sequence>MLGSFARNMGGRLLSARGITTLIMGPPGGGKGTISKKLIKDFGFYHVSTGDMLRAQVRLGTPLGLKAKAYMDAGGLVPDDLIVDMVLEEVKGTEKEHVLLDGFPRTEAQAESLGRAMKVDVALNLAVPTEEIVKRTSSRWLHTASGRTYAYDYNPPKVEGKDDVTGEPLIQRDDDKPEAVRQRLKGYDDITKPLLTYYKSQGVLAEFDGSDHPDLVAQDKRSDAIYKTLKPHVQSKL</sequence>
<proteinExistence type="inferred from homology"/>
<evidence type="ECO:0000256" key="3">
    <source>
        <dbReference type="ARBA" id="ARBA00022741"/>
    </source>
</evidence>
<comment type="subcellular location">
    <subcellularLocation>
        <location evidence="1 7">Mitochondrion matrix</location>
    </subcellularLocation>
</comment>
<name>A0A7S1S041_ALECA</name>
<comment type="similarity">
    <text evidence="7">Belongs to the adenylate kinase family. AK3 subfamily.</text>
</comment>
<evidence type="ECO:0000256" key="6">
    <source>
        <dbReference type="ARBA" id="ARBA00023134"/>
    </source>
</evidence>
<dbReference type="PRINTS" id="PR00094">
    <property type="entry name" value="ADENYLTKNASE"/>
</dbReference>
<dbReference type="InterPro" id="IPR000850">
    <property type="entry name" value="Adenylat/UMP-CMP_kin"/>
</dbReference>
<feature type="binding site" evidence="7">
    <location>
        <position position="172"/>
    </location>
    <ligand>
        <name>AMP</name>
        <dbReference type="ChEBI" id="CHEBI:456215"/>
    </ligand>
</feature>
<dbReference type="GO" id="GO:0006172">
    <property type="term" value="P:ADP biosynthetic process"/>
    <property type="evidence" value="ECO:0007669"/>
    <property type="project" value="UniProtKB-UniRule"/>
</dbReference>
<dbReference type="CDD" id="cd01428">
    <property type="entry name" value="ADK"/>
    <property type="match status" value="1"/>
</dbReference>
<dbReference type="PROSITE" id="PS00113">
    <property type="entry name" value="ADENYLATE_KINASE"/>
    <property type="match status" value="1"/>
</dbReference>
<dbReference type="HAMAP" id="MF_00235">
    <property type="entry name" value="Adenylate_kinase_Adk"/>
    <property type="match status" value="1"/>
</dbReference>
<feature type="binding site" evidence="7">
    <location>
        <begin position="75"/>
        <end position="77"/>
    </location>
    <ligand>
        <name>AMP</name>
        <dbReference type="ChEBI" id="CHEBI:456215"/>
    </ligand>
</feature>
<dbReference type="GO" id="GO:0046039">
    <property type="term" value="P:GTP metabolic process"/>
    <property type="evidence" value="ECO:0007669"/>
    <property type="project" value="UniProtKB-UniRule"/>
</dbReference>
<keyword evidence="4 7" id="KW-0418">Kinase</keyword>
<comment type="subunit">
    <text evidence="7">Monomer.</text>
</comment>
<feature type="binding site" evidence="7">
    <location>
        <begin position="102"/>
        <end position="105"/>
    </location>
    <ligand>
        <name>AMP</name>
        <dbReference type="ChEBI" id="CHEBI:456215"/>
    </ligand>
</feature>
<dbReference type="InterPro" id="IPR028586">
    <property type="entry name" value="AK3/Ak4_mitochondrial"/>
</dbReference>